<proteinExistence type="predicted"/>
<dbReference type="AlphaFoldDB" id="A0A922MLZ3"/>
<feature type="chain" id="PRO_5037760527" evidence="1">
    <location>
        <begin position="20"/>
        <end position="88"/>
    </location>
</feature>
<evidence type="ECO:0000256" key="1">
    <source>
        <dbReference type="SAM" id="SignalP"/>
    </source>
</evidence>
<organism evidence="2 3">
    <name type="scientific">Spodoptera exigua</name>
    <name type="common">Beet armyworm</name>
    <name type="synonym">Noctua fulgens</name>
    <dbReference type="NCBI Taxonomy" id="7107"/>
    <lineage>
        <taxon>Eukaryota</taxon>
        <taxon>Metazoa</taxon>
        <taxon>Ecdysozoa</taxon>
        <taxon>Arthropoda</taxon>
        <taxon>Hexapoda</taxon>
        <taxon>Insecta</taxon>
        <taxon>Pterygota</taxon>
        <taxon>Neoptera</taxon>
        <taxon>Endopterygota</taxon>
        <taxon>Lepidoptera</taxon>
        <taxon>Glossata</taxon>
        <taxon>Ditrysia</taxon>
        <taxon>Noctuoidea</taxon>
        <taxon>Noctuidae</taxon>
        <taxon>Amphipyrinae</taxon>
        <taxon>Spodoptera</taxon>
    </lineage>
</organism>
<protein>
    <submittedName>
        <fullName evidence="2">Uncharacterized protein</fullName>
    </submittedName>
</protein>
<reference evidence="2" key="1">
    <citation type="journal article" date="2021" name="G3 (Bethesda)">
        <title>Genome and transcriptome analysis of the beet armyworm Spodoptera exigua reveals targets for pest control. .</title>
        <authorList>
            <person name="Simon S."/>
            <person name="Breeschoten T."/>
            <person name="Jansen H.J."/>
            <person name="Dirks R.P."/>
            <person name="Schranz M.E."/>
            <person name="Ros V.I.D."/>
        </authorList>
    </citation>
    <scope>NUCLEOTIDE SEQUENCE</scope>
    <source>
        <strain evidence="2">TB_SE_WUR_2020</strain>
    </source>
</reference>
<evidence type="ECO:0000313" key="3">
    <source>
        <dbReference type="Proteomes" id="UP000814243"/>
    </source>
</evidence>
<evidence type="ECO:0000313" key="2">
    <source>
        <dbReference type="EMBL" id="KAH9638512.1"/>
    </source>
</evidence>
<name>A0A922MLZ3_SPOEX</name>
<dbReference type="Proteomes" id="UP000814243">
    <property type="component" value="Unassembled WGS sequence"/>
</dbReference>
<gene>
    <name evidence="2" type="ORF">HF086_007482</name>
</gene>
<keyword evidence="1" id="KW-0732">Signal</keyword>
<dbReference type="EMBL" id="JACEFF010000393">
    <property type="protein sequence ID" value="KAH9638512.1"/>
    <property type="molecule type" value="Genomic_DNA"/>
</dbReference>
<sequence length="88" mass="9905">MCRVKSVIVLLCLINFVQPRKLYYPNPNDPSAIVFEGPTNYETRKSSENEVEEDILDLINVRNGEIGGPDEVTAAPDRVDTGFFFPDD</sequence>
<accession>A0A922MLZ3</accession>
<comment type="caution">
    <text evidence="2">The sequence shown here is derived from an EMBL/GenBank/DDBJ whole genome shotgun (WGS) entry which is preliminary data.</text>
</comment>
<feature type="signal peptide" evidence="1">
    <location>
        <begin position="1"/>
        <end position="19"/>
    </location>
</feature>